<dbReference type="InterPro" id="IPR011005">
    <property type="entry name" value="Dihydropteroate_synth-like_sf"/>
</dbReference>
<dbReference type="OrthoDB" id="9803214at2"/>
<keyword evidence="3 7" id="KW-0560">Oxidoreductase</keyword>
<dbReference type="NCBIfam" id="NF001540">
    <property type="entry name" value="PRK00366.1"/>
    <property type="match status" value="1"/>
</dbReference>
<dbReference type="Gene3D" id="3.30.413.10">
    <property type="entry name" value="Sulfite Reductase Hemoprotein, domain 1"/>
    <property type="match status" value="1"/>
</dbReference>
<dbReference type="Pfam" id="PF26540">
    <property type="entry name" value="GcpE_C"/>
    <property type="match status" value="1"/>
</dbReference>
<dbReference type="PANTHER" id="PTHR30454:SF0">
    <property type="entry name" value="4-HYDROXY-3-METHYLBUT-2-EN-1-YL DIPHOSPHATE SYNTHASE (FERREDOXIN), CHLOROPLASTIC"/>
    <property type="match status" value="1"/>
</dbReference>
<gene>
    <name evidence="7" type="primary">ispG</name>
    <name evidence="10" type="ORF">dsmv_1597</name>
</gene>
<dbReference type="eggNOG" id="COG0821">
    <property type="taxonomic scope" value="Bacteria"/>
</dbReference>
<dbReference type="UniPathway" id="UPA00056">
    <property type="reaction ID" value="UER00096"/>
</dbReference>
<comment type="similarity">
    <text evidence="7">Belongs to the IspG family.</text>
</comment>
<comment type="pathway">
    <text evidence="7">Isoprenoid biosynthesis; isopentenyl diphosphate biosynthesis via DXP pathway; isopentenyl diphosphate from 1-deoxy-D-xylulose 5-phosphate: step 5/6.</text>
</comment>
<dbReference type="InterPro" id="IPR016425">
    <property type="entry name" value="IspG_bac"/>
</dbReference>
<evidence type="ECO:0000256" key="2">
    <source>
        <dbReference type="ARBA" id="ARBA00022723"/>
    </source>
</evidence>
<evidence type="ECO:0000256" key="1">
    <source>
        <dbReference type="ARBA" id="ARBA00022485"/>
    </source>
</evidence>
<keyword evidence="5 7" id="KW-0411">Iron-sulfur</keyword>
<name>S7V7I2_DESML</name>
<evidence type="ECO:0000256" key="3">
    <source>
        <dbReference type="ARBA" id="ARBA00023002"/>
    </source>
</evidence>
<feature type="binding site" evidence="7">
    <location>
        <position position="268"/>
    </location>
    <ligand>
        <name>[4Fe-4S] cluster</name>
        <dbReference type="ChEBI" id="CHEBI:49883"/>
    </ligand>
</feature>
<dbReference type="Gene3D" id="3.20.20.20">
    <property type="entry name" value="Dihydropteroate synthase-like"/>
    <property type="match status" value="1"/>
</dbReference>
<dbReference type="InterPro" id="IPR058579">
    <property type="entry name" value="IspG_C"/>
</dbReference>
<feature type="binding site" evidence="7">
    <location>
        <position position="271"/>
    </location>
    <ligand>
        <name>[4Fe-4S] cluster</name>
        <dbReference type="ChEBI" id="CHEBI:49883"/>
    </ligand>
</feature>
<dbReference type="NCBIfam" id="TIGR00612">
    <property type="entry name" value="ispG_gcpE"/>
    <property type="match status" value="1"/>
</dbReference>
<dbReference type="GO" id="GO:0016114">
    <property type="term" value="P:terpenoid biosynthetic process"/>
    <property type="evidence" value="ECO:0007669"/>
    <property type="project" value="InterPro"/>
</dbReference>
<dbReference type="PIRSF" id="PIRSF004640">
    <property type="entry name" value="IspG"/>
    <property type="match status" value="1"/>
</dbReference>
<evidence type="ECO:0000313" key="11">
    <source>
        <dbReference type="Proteomes" id="UP000014977"/>
    </source>
</evidence>
<dbReference type="EMBL" id="ATHJ01000064">
    <property type="protein sequence ID" value="EPR42609.1"/>
    <property type="molecule type" value="Genomic_DNA"/>
</dbReference>
<dbReference type="GO" id="GO:0046429">
    <property type="term" value="F:4-hydroxy-3-methylbut-2-en-1-yl diphosphate synthase activity (ferredoxin)"/>
    <property type="evidence" value="ECO:0007669"/>
    <property type="project" value="UniProtKB-UniRule"/>
</dbReference>
<evidence type="ECO:0000256" key="6">
    <source>
        <dbReference type="ARBA" id="ARBA00023229"/>
    </source>
</evidence>
<dbReference type="GO" id="GO:0141197">
    <property type="term" value="F:4-hydroxy-3-methylbut-2-enyl-diphosphate synthase activity (flavodoxin)"/>
    <property type="evidence" value="ECO:0007669"/>
    <property type="project" value="UniProtKB-EC"/>
</dbReference>
<dbReference type="AlphaFoldDB" id="S7V7I2"/>
<keyword evidence="11" id="KW-1185">Reference proteome</keyword>
<proteinExistence type="inferred from homology"/>
<dbReference type="InterPro" id="IPR004588">
    <property type="entry name" value="IspG_bac-typ"/>
</dbReference>
<dbReference type="HAMAP" id="MF_00159">
    <property type="entry name" value="IspG"/>
    <property type="match status" value="1"/>
</dbReference>
<dbReference type="PATRIC" id="fig|1121405.3.peg.1036"/>
<dbReference type="SUPFAM" id="SSF56014">
    <property type="entry name" value="Nitrite and sulphite reductase 4Fe-4S domain-like"/>
    <property type="match status" value="1"/>
</dbReference>
<comment type="function">
    <text evidence="7">Converts 2C-methyl-D-erythritol 2,4-cyclodiphosphate (ME-2,4cPP) into 1-hydroxy-2-methyl-2-(E)-butenyl 4-diphosphate.</text>
</comment>
<dbReference type="GO" id="GO:0019288">
    <property type="term" value="P:isopentenyl diphosphate biosynthetic process, methylerythritol 4-phosphate pathway"/>
    <property type="evidence" value="ECO:0007669"/>
    <property type="project" value="UniProtKB-UniRule"/>
</dbReference>
<dbReference type="Pfam" id="PF04551">
    <property type="entry name" value="GcpE"/>
    <property type="match status" value="1"/>
</dbReference>
<accession>S7V7I2</accession>
<dbReference type="InterPro" id="IPR045854">
    <property type="entry name" value="NO2/SO3_Rdtase_4Fe4S_sf"/>
</dbReference>
<evidence type="ECO:0000256" key="7">
    <source>
        <dbReference type="HAMAP-Rule" id="MF_00159"/>
    </source>
</evidence>
<evidence type="ECO:0000256" key="5">
    <source>
        <dbReference type="ARBA" id="ARBA00023014"/>
    </source>
</evidence>
<organism evidence="10 11">
    <name type="scientific">Desulfococcus multivorans DSM 2059</name>
    <dbReference type="NCBI Taxonomy" id="1121405"/>
    <lineage>
        <taxon>Bacteria</taxon>
        <taxon>Pseudomonadati</taxon>
        <taxon>Thermodesulfobacteriota</taxon>
        <taxon>Desulfobacteria</taxon>
        <taxon>Desulfobacterales</taxon>
        <taxon>Desulfococcaceae</taxon>
        <taxon>Desulfococcus</taxon>
    </lineage>
</organism>
<dbReference type="PANTHER" id="PTHR30454">
    <property type="entry name" value="4-HYDROXY-3-METHYLBUT-2-EN-1-YL DIPHOSPHATE SYNTHASE"/>
    <property type="match status" value="1"/>
</dbReference>
<feature type="binding site" evidence="7">
    <location>
        <position position="310"/>
    </location>
    <ligand>
        <name>[4Fe-4S] cluster</name>
        <dbReference type="ChEBI" id="CHEBI:49883"/>
    </ligand>
</feature>
<dbReference type="STRING" id="897.B2D07_07600"/>
<protein>
    <recommendedName>
        <fullName evidence="7">4-hydroxy-3-methylbut-2-en-1-yl diphosphate synthase (flavodoxin)</fullName>
        <ecNumber evidence="7">1.17.7.3</ecNumber>
    </recommendedName>
    <alternativeName>
        <fullName evidence="7">1-hydroxy-2-methyl-2-(E)-butenyl 4-diphosphate synthase</fullName>
    </alternativeName>
</protein>
<comment type="cofactor">
    <cofactor evidence="7">
        <name>[4Fe-4S] cluster</name>
        <dbReference type="ChEBI" id="CHEBI:49883"/>
    </cofactor>
    <text evidence="7">Binds 1 [4Fe-4S] cluster.</text>
</comment>
<dbReference type="GO" id="GO:0005506">
    <property type="term" value="F:iron ion binding"/>
    <property type="evidence" value="ECO:0007669"/>
    <property type="project" value="InterPro"/>
</dbReference>
<dbReference type="EC" id="1.17.7.3" evidence="7"/>
<keyword evidence="2 7" id="KW-0479">Metal-binding</keyword>
<dbReference type="RefSeq" id="WP_020875981.1">
    <property type="nucleotide sequence ID" value="NZ_ATHJ01000064.1"/>
</dbReference>
<evidence type="ECO:0000313" key="10">
    <source>
        <dbReference type="EMBL" id="EPR42609.1"/>
    </source>
</evidence>
<comment type="catalytic activity">
    <reaction evidence="7">
        <text>(2E)-4-hydroxy-3-methylbut-2-enyl diphosphate + oxidized [flavodoxin] + H2O + 2 H(+) = 2-C-methyl-D-erythritol 2,4-cyclic diphosphate + reduced [flavodoxin]</text>
        <dbReference type="Rhea" id="RHEA:43604"/>
        <dbReference type="Rhea" id="RHEA-COMP:10622"/>
        <dbReference type="Rhea" id="RHEA-COMP:10623"/>
        <dbReference type="ChEBI" id="CHEBI:15377"/>
        <dbReference type="ChEBI" id="CHEBI:15378"/>
        <dbReference type="ChEBI" id="CHEBI:57618"/>
        <dbReference type="ChEBI" id="CHEBI:58210"/>
        <dbReference type="ChEBI" id="CHEBI:58483"/>
        <dbReference type="ChEBI" id="CHEBI:128753"/>
        <dbReference type="EC" id="1.17.7.3"/>
    </reaction>
</comment>
<keyword evidence="6 7" id="KW-0414">Isoprene biosynthesis</keyword>
<reference evidence="10 11" key="1">
    <citation type="journal article" date="2013" name="Genome Announc.">
        <title>Draft genome sequences for three mercury-methylating, sulfate-reducing bacteria.</title>
        <authorList>
            <person name="Brown S.D."/>
            <person name="Hurt R.A.Jr."/>
            <person name="Gilmour C.C."/>
            <person name="Elias D.A."/>
        </authorList>
    </citation>
    <scope>NUCLEOTIDE SEQUENCE [LARGE SCALE GENOMIC DNA]</scope>
    <source>
        <strain evidence="10 11">DSM 2059</strain>
    </source>
</reference>
<keyword evidence="4 7" id="KW-0408">Iron</keyword>
<evidence type="ECO:0000259" key="9">
    <source>
        <dbReference type="Pfam" id="PF26540"/>
    </source>
</evidence>
<feature type="domain" description="IspG C-terminal" evidence="9">
    <location>
        <begin position="264"/>
        <end position="351"/>
    </location>
</feature>
<comment type="caution">
    <text evidence="10">The sequence shown here is derived from an EMBL/GenBank/DDBJ whole genome shotgun (WGS) entry which is preliminary data.</text>
</comment>
<dbReference type="GO" id="GO:0051539">
    <property type="term" value="F:4 iron, 4 sulfur cluster binding"/>
    <property type="evidence" value="ECO:0007669"/>
    <property type="project" value="UniProtKB-UniRule"/>
</dbReference>
<dbReference type="SUPFAM" id="SSF51395">
    <property type="entry name" value="FMN-linked oxidoreductases"/>
    <property type="match status" value="1"/>
</dbReference>
<dbReference type="InterPro" id="IPR058578">
    <property type="entry name" value="IspG_TIM"/>
</dbReference>
<sequence length="368" mass="39239">MPLEIHRKTTRAIHVGRVQVGGGAPVSVQSMTNTSTEDVAATTDQICRLQLAGCEIVRVAVPDMAAARAIRSIKSNITIPLIADIHFDYRLAIAAAESGADGLRLNPGNIGGMKKVSEVVRCAKDRGLPIRIGVNAGSLEKDILKRYGGVTAEGMVESALRHVEMLRSCDFDQIKISLKASDVSRTVSAYRLLSEKTDLPLHVGVTEAGGLYPGIVKSALGIGMLLADGIGDTIRVSLTRDPGEEVRVGYEILKALAIRRHGPEIVSCPTCGRCKINLFDVAERVEKALITVSTPIKIAIMGCVVNGPGEAREADVGIAGGDGIGILFKKGKVIRKVPHEQLVEVLLEEVDRFSRNLKVPTSSRTDGA</sequence>
<feature type="domain" description="IspG TIM-barrel" evidence="8">
    <location>
        <begin position="10"/>
        <end position="250"/>
    </location>
</feature>
<keyword evidence="1 7" id="KW-0004">4Fe-4S</keyword>
<dbReference type="Proteomes" id="UP000014977">
    <property type="component" value="Unassembled WGS sequence"/>
</dbReference>
<dbReference type="FunFam" id="3.20.20.20:FF:000001">
    <property type="entry name" value="4-hydroxy-3-methylbut-2-en-1-yl diphosphate synthase (flavodoxin)"/>
    <property type="match status" value="1"/>
</dbReference>
<evidence type="ECO:0000259" key="8">
    <source>
        <dbReference type="Pfam" id="PF04551"/>
    </source>
</evidence>
<feature type="binding site" evidence="7">
    <location>
        <position position="303"/>
    </location>
    <ligand>
        <name>[4Fe-4S] cluster</name>
        <dbReference type="ChEBI" id="CHEBI:49883"/>
    </ligand>
</feature>
<evidence type="ECO:0000256" key="4">
    <source>
        <dbReference type="ARBA" id="ARBA00023004"/>
    </source>
</evidence>